<evidence type="ECO:0000313" key="2">
    <source>
        <dbReference type="EMBL" id="EDP14663.1"/>
    </source>
</evidence>
<evidence type="ECO:0000313" key="3">
    <source>
        <dbReference type="Proteomes" id="UP000005396"/>
    </source>
</evidence>
<dbReference type="eggNOG" id="ENOG5033RKJ">
    <property type="taxonomic scope" value="Bacteria"/>
</dbReference>
<organism evidence="2 3">
    <name type="scientific">Enterocloster bolteae (strain ATCC BAA-613 / DSM 15670 / CCUG 46953 / JCM 12243 / WAL 16351)</name>
    <name type="common">Clostridium bolteae</name>
    <dbReference type="NCBI Taxonomy" id="411902"/>
    <lineage>
        <taxon>Bacteria</taxon>
        <taxon>Bacillati</taxon>
        <taxon>Bacillota</taxon>
        <taxon>Clostridia</taxon>
        <taxon>Lachnospirales</taxon>
        <taxon>Lachnospiraceae</taxon>
        <taxon>Enterocloster</taxon>
    </lineage>
</organism>
<dbReference type="EMBL" id="ABCC02000039">
    <property type="protein sequence ID" value="EDP14663.1"/>
    <property type="molecule type" value="Genomic_DNA"/>
</dbReference>
<feature type="signal peptide" evidence="1">
    <location>
        <begin position="1"/>
        <end position="42"/>
    </location>
</feature>
<dbReference type="PaxDb" id="411902-CLOBOL_05205"/>
<dbReference type="Proteomes" id="UP000005396">
    <property type="component" value="Unassembled WGS sequence"/>
</dbReference>
<dbReference type="Pfam" id="PF20316">
    <property type="entry name" value="DUF6612"/>
    <property type="match status" value="1"/>
</dbReference>
<gene>
    <name evidence="2" type="ORF">CLOBOL_05205</name>
</gene>
<comment type="caution">
    <text evidence="2">The sequence shown here is derived from an EMBL/GenBank/DDBJ whole genome shotgun (WGS) entry which is preliminary data.</text>
</comment>
<accession>A8RYR6</accession>
<dbReference type="InterPro" id="IPR046720">
    <property type="entry name" value="DUF6612"/>
</dbReference>
<proteinExistence type="predicted"/>
<evidence type="ECO:0008006" key="4">
    <source>
        <dbReference type="Google" id="ProtNLM"/>
    </source>
</evidence>
<sequence length="285" mass="32162">MRYNGHNTKGLFKTRRDYMKLMKRLAAVVLGVALLCPMTAYAAQSQEALELYKAVEARNQNMTDMNAFYDFKMKMSGSLFENEGIDPVDMRLEMNMKMNHIQDPSQMRYMAYCRMTVPESEPITYSMYYLDGYIYMDMLGQKVKYPVAMGDMMNQALASSKAFDVPEDLVGDFSLWDEGENKVIGYTINDAKMNEYMQMVLGSTGLTGMLDGLDMKLHNIRGEYVVNPAGDCIKMRLKMDMDMTMQGETFSVNLDGDVGIADPGQPVDVPVPNPAEYTEMQAAAS</sequence>
<feature type="chain" id="PRO_5002726266" description="DUF4412 domain-containing protein" evidence="1">
    <location>
        <begin position="43"/>
        <end position="285"/>
    </location>
</feature>
<reference evidence="2 3" key="1">
    <citation type="submission" date="2007-08" db="EMBL/GenBank/DDBJ databases">
        <authorList>
            <person name="Fulton L."/>
            <person name="Clifton S."/>
            <person name="Fulton B."/>
            <person name="Xu J."/>
            <person name="Minx P."/>
            <person name="Pepin K.H."/>
            <person name="Johnson M."/>
            <person name="Thiruvilangam P."/>
            <person name="Bhonagiri V."/>
            <person name="Nash W.E."/>
            <person name="Mardis E.R."/>
            <person name="Wilson R.K."/>
        </authorList>
    </citation>
    <scope>NUCLEOTIDE SEQUENCE [LARGE SCALE GENOMIC DNA]</scope>
    <source>
        <strain evidence="3">ATCC BAA-613 / DSM 15670 / CCUG 46953 / JCM 12243 / WAL 16351</strain>
    </source>
</reference>
<keyword evidence="1" id="KW-0732">Signal</keyword>
<dbReference type="AlphaFoldDB" id="A8RYR6"/>
<protein>
    <recommendedName>
        <fullName evidence="4">DUF4412 domain-containing protein</fullName>
    </recommendedName>
</protein>
<dbReference type="HOGENOM" id="CLU_085297_0_0_9"/>
<name>A8RYR6_ENTBW</name>
<reference evidence="2 3" key="2">
    <citation type="submission" date="2007-09" db="EMBL/GenBank/DDBJ databases">
        <title>Draft genome sequence of Clostridium bolteae (ATCC BAA-613).</title>
        <authorList>
            <person name="Sudarsanam P."/>
            <person name="Ley R."/>
            <person name="Guruge J."/>
            <person name="Turnbaugh P.J."/>
            <person name="Mahowald M."/>
            <person name="Liep D."/>
            <person name="Gordon J."/>
        </authorList>
    </citation>
    <scope>NUCLEOTIDE SEQUENCE [LARGE SCALE GENOMIC DNA]</scope>
    <source>
        <strain evidence="3">ATCC BAA-613 / DSM 15670 / CCUG 46953 / JCM 12243 / WAL 16351</strain>
    </source>
</reference>
<evidence type="ECO:0000256" key="1">
    <source>
        <dbReference type="SAM" id="SignalP"/>
    </source>
</evidence>